<dbReference type="HAMAP" id="MF_03054">
    <property type="entry name" value="CTU2"/>
    <property type="match status" value="1"/>
</dbReference>
<proteinExistence type="inferred from homology"/>
<dbReference type="GO" id="GO:0032447">
    <property type="term" value="P:protein urmylation"/>
    <property type="evidence" value="ECO:0007669"/>
    <property type="project" value="UniProtKB-UniRule"/>
</dbReference>
<keyword evidence="5" id="KW-1185">Reference proteome</keyword>
<keyword evidence="2 3" id="KW-0819">tRNA processing</keyword>
<dbReference type="GO" id="GO:0016779">
    <property type="term" value="F:nucleotidyltransferase activity"/>
    <property type="evidence" value="ECO:0007669"/>
    <property type="project" value="UniProtKB-UniRule"/>
</dbReference>
<comment type="similarity">
    <text evidence="3">Belongs to the CTU2/NCS2 family.</text>
</comment>
<organism evidence="4 5">
    <name type="scientific">Dimargaris cristalligena</name>
    <dbReference type="NCBI Taxonomy" id="215637"/>
    <lineage>
        <taxon>Eukaryota</taxon>
        <taxon>Fungi</taxon>
        <taxon>Fungi incertae sedis</taxon>
        <taxon>Zoopagomycota</taxon>
        <taxon>Kickxellomycotina</taxon>
        <taxon>Dimargaritomycetes</taxon>
        <taxon>Dimargaritales</taxon>
        <taxon>Dimargaritaceae</taxon>
        <taxon>Dimargaris</taxon>
    </lineage>
</organism>
<dbReference type="GO" id="GO:0005829">
    <property type="term" value="C:cytosol"/>
    <property type="evidence" value="ECO:0007669"/>
    <property type="project" value="TreeGrafter"/>
</dbReference>
<dbReference type="GO" id="GO:0000049">
    <property type="term" value="F:tRNA binding"/>
    <property type="evidence" value="ECO:0007669"/>
    <property type="project" value="InterPro"/>
</dbReference>
<reference evidence="5" key="1">
    <citation type="journal article" date="2018" name="Nat. Microbiol.">
        <title>Leveraging single-cell genomics to expand the fungal tree of life.</title>
        <authorList>
            <person name="Ahrendt S.R."/>
            <person name="Quandt C.A."/>
            <person name="Ciobanu D."/>
            <person name="Clum A."/>
            <person name="Salamov A."/>
            <person name="Andreopoulos B."/>
            <person name="Cheng J.F."/>
            <person name="Woyke T."/>
            <person name="Pelin A."/>
            <person name="Henrissat B."/>
            <person name="Reynolds N.K."/>
            <person name="Benny G.L."/>
            <person name="Smith M.E."/>
            <person name="James T.Y."/>
            <person name="Grigoriev I.V."/>
        </authorList>
    </citation>
    <scope>NUCLEOTIDE SEQUENCE [LARGE SCALE GENOMIC DNA]</scope>
    <source>
        <strain evidence="5">RSA 468</strain>
    </source>
</reference>
<comment type="pathway">
    <text evidence="3">tRNA modification; 5-methoxycarbonylmethyl-2-thiouridine-tRNA biosynthesis.</text>
</comment>
<dbReference type="PANTHER" id="PTHR20882:SF14">
    <property type="entry name" value="CYTOPLASMIC TRNA 2-THIOLATION PROTEIN 2"/>
    <property type="match status" value="1"/>
</dbReference>
<evidence type="ECO:0000313" key="5">
    <source>
        <dbReference type="Proteomes" id="UP000268162"/>
    </source>
</evidence>
<comment type="function">
    <text evidence="3">Plays a central role in 2-thiolation of mcm(5)S(2)U at tRNA wobble positions of tRNA(Lys), tRNA(Glu) and tRNA(Gln). May act by forming a heterodimer with NCS6 that ligates sulfur from thiocarboxylated URM1 onto the uridine of tRNAs at wobble position. Prior mcm(5) tRNA modification by the elongator complex is required for 2-thiolation. May also be involved in protein urmylation.</text>
</comment>
<dbReference type="UniPathway" id="UPA00988"/>
<evidence type="ECO:0000313" key="4">
    <source>
        <dbReference type="EMBL" id="RKP37480.1"/>
    </source>
</evidence>
<dbReference type="SUPFAM" id="SSF52402">
    <property type="entry name" value="Adenine nucleotide alpha hydrolases-like"/>
    <property type="match status" value="1"/>
</dbReference>
<dbReference type="Proteomes" id="UP000268162">
    <property type="component" value="Unassembled WGS sequence"/>
</dbReference>
<dbReference type="GO" id="GO:0016783">
    <property type="term" value="F:sulfurtransferase activity"/>
    <property type="evidence" value="ECO:0007669"/>
    <property type="project" value="TreeGrafter"/>
</dbReference>
<gene>
    <name evidence="3" type="primary">NCS2</name>
    <name evidence="3" type="synonym">CTU2</name>
    <name evidence="4" type="ORF">BJ085DRAFT_29496</name>
</gene>
<evidence type="ECO:0000256" key="3">
    <source>
        <dbReference type="HAMAP-Rule" id="MF_03054"/>
    </source>
</evidence>
<dbReference type="GO" id="GO:0002143">
    <property type="term" value="P:tRNA wobble position uridine thiolation"/>
    <property type="evidence" value="ECO:0007669"/>
    <property type="project" value="TreeGrafter"/>
</dbReference>
<dbReference type="InterPro" id="IPR019407">
    <property type="entry name" value="CTU2"/>
</dbReference>
<comment type="subcellular location">
    <subcellularLocation>
        <location evidence="3">Cytoplasm</location>
    </subcellularLocation>
</comment>
<dbReference type="Gene3D" id="3.40.50.620">
    <property type="entry name" value="HUPs"/>
    <property type="match status" value="1"/>
</dbReference>
<evidence type="ECO:0000256" key="1">
    <source>
        <dbReference type="ARBA" id="ARBA00022490"/>
    </source>
</evidence>
<accession>A0A4P9ZXM0</accession>
<dbReference type="Pfam" id="PF10288">
    <property type="entry name" value="CTU2"/>
    <property type="match status" value="1"/>
</dbReference>
<keyword evidence="1 3" id="KW-0963">Cytoplasm</keyword>
<dbReference type="EMBL" id="ML002489">
    <property type="protein sequence ID" value="RKP37480.1"/>
    <property type="molecule type" value="Genomic_DNA"/>
</dbReference>
<sequence length="436" mass="47908">MCDVNPPVSQGRLPKRNNHICHKCNVAKPTLKSRHTYYCQPCFEVAFGNKFRAQVGKALKLSPRRKPRVFLALSGGTSSRALLDLVYNFSKLDYPTANNQKFEKFIVCHINESALFPNSTGNADILRGMVEAYDGPTYDEVPLESAFHVGDTESNDSIPAPLLRINEGSSYVDSEYLFTLSRSEESFRAKLQALFAATKKLTAKEELLADLRTSLLLQRARQHGCELVFLGDTCTRLAIRVIALTSRGRGYSLPVELGDGSQWFKEVVTPPSFTTGLPVKASIDRLTEDFIVGLDRDFPSTTSAVTRTAAKLTPRDGLDLRKQCLLCLMPVETDIPQWKSDITVRTNTDSQSTKDAQGPSSPSTLNLTSHLCYACQNTLSELAPGVDLPTLVPPTYFEETIAGLGQLGLTEEHGTGGALMSSEAMKASIQDFLLDD</sequence>
<dbReference type="InterPro" id="IPR014729">
    <property type="entry name" value="Rossmann-like_a/b/a_fold"/>
</dbReference>
<dbReference type="PANTHER" id="PTHR20882">
    <property type="entry name" value="CYTOPLASMIC TRNA 2-THIOLATION PROTEIN 2"/>
    <property type="match status" value="1"/>
</dbReference>
<dbReference type="STRING" id="215637.A0A4P9ZXM0"/>
<protein>
    <recommendedName>
        <fullName evidence="3">Cytoplasmic tRNA 2-thiolation protein 2</fullName>
    </recommendedName>
</protein>
<dbReference type="AlphaFoldDB" id="A0A4P9ZXM0"/>
<evidence type="ECO:0000256" key="2">
    <source>
        <dbReference type="ARBA" id="ARBA00022694"/>
    </source>
</evidence>
<name>A0A4P9ZXM0_9FUNG</name>